<feature type="transmembrane region" description="Helical" evidence="2">
    <location>
        <begin position="604"/>
        <end position="626"/>
    </location>
</feature>
<feature type="compositionally biased region" description="Polar residues" evidence="1">
    <location>
        <begin position="661"/>
        <end position="678"/>
    </location>
</feature>
<feature type="chain" id="PRO_5047004027" evidence="3">
    <location>
        <begin position="19"/>
        <end position="687"/>
    </location>
</feature>
<dbReference type="Proteomes" id="UP000002494">
    <property type="component" value="Chromosome 1"/>
</dbReference>
<evidence type="ECO:0000256" key="3">
    <source>
        <dbReference type="SAM" id="SignalP"/>
    </source>
</evidence>
<dbReference type="InterPro" id="IPR008981">
    <property type="entry name" value="FMuLV_rcpt-bd"/>
</dbReference>
<name>A0ABK0L5K8_RAT</name>
<dbReference type="InterPro" id="IPR018154">
    <property type="entry name" value="TLV/ENV_coat_polyprotein"/>
</dbReference>
<dbReference type="Gene3D" id="1.10.287.210">
    <property type="match status" value="1"/>
</dbReference>
<evidence type="ECO:0000313" key="4">
    <source>
        <dbReference type="Ensembl" id="ENSRNOP00000105048.1"/>
    </source>
</evidence>
<accession>A0ABK0L5K8</accession>
<dbReference type="PANTHER" id="PTHR10424:SF82">
    <property type="entry name" value="ENVELOPE GLYCOPROTEIN-RELATED"/>
    <property type="match status" value="1"/>
</dbReference>
<organism evidence="4 5">
    <name type="scientific">Rattus norvegicus</name>
    <name type="common">Rat</name>
    <dbReference type="NCBI Taxonomy" id="10116"/>
    <lineage>
        <taxon>Eukaryota</taxon>
        <taxon>Metazoa</taxon>
        <taxon>Chordata</taxon>
        <taxon>Craniata</taxon>
        <taxon>Vertebrata</taxon>
        <taxon>Euteleostomi</taxon>
        <taxon>Mammalia</taxon>
        <taxon>Eutheria</taxon>
        <taxon>Euarchontoglires</taxon>
        <taxon>Glires</taxon>
        <taxon>Rodentia</taxon>
        <taxon>Myomorpha</taxon>
        <taxon>Muroidea</taxon>
        <taxon>Muridae</taxon>
        <taxon>Murinae</taxon>
        <taxon>Rattus</taxon>
    </lineage>
</organism>
<feature type="region of interest" description="Disordered" evidence="1">
    <location>
        <begin position="661"/>
        <end position="687"/>
    </location>
</feature>
<reference evidence="4" key="2">
    <citation type="submission" date="2025-08" db="UniProtKB">
        <authorList>
            <consortium name="Ensembl"/>
        </authorList>
    </citation>
    <scope>IDENTIFICATION</scope>
    <source>
        <strain evidence="4">Brown Norway</strain>
    </source>
</reference>
<dbReference type="SUPFAM" id="SSF49830">
    <property type="entry name" value="ENV polyprotein, receptor-binding domain"/>
    <property type="match status" value="2"/>
</dbReference>
<dbReference type="Gene3D" id="3.90.310.10">
    <property type="entry name" value="ENV polyprotein, receptor-binding domain"/>
    <property type="match status" value="1"/>
</dbReference>
<feature type="transmembrane region" description="Helical" evidence="2">
    <location>
        <begin position="469"/>
        <end position="494"/>
    </location>
</feature>
<dbReference type="Ensembl" id="ENSRNOT00000123089.1">
    <property type="protein sequence ID" value="ENSRNOP00000105048.1"/>
    <property type="gene ID" value="ENSRNOG00000084779.1"/>
</dbReference>
<keyword evidence="2" id="KW-1133">Transmembrane helix</keyword>
<feature type="signal peptide" evidence="3">
    <location>
        <begin position="1"/>
        <end position="18"/>
    </location>
</feature>
<evidence type="ECO:0000256" key="1">
    <source>
        <dbReference type="SAM" id="MobiDB-lite"/>
    </source>
</evidence>
<keyword evidence="5" id="KW-1185">Reference proteome</keyword>
<reference evidence="4" key="3">
    <citation type="submission" date="2025-09" db="UniProtKB">
        <authorList>
            <consortium name="Ensembl"/>
        </authorList>
    </citation>
    <scope>IDENTIFICATION</scope>
    <source>
        <strain evidence="4">Brown Norway</strain>
    </source>
</reference>
<dbReference type="SUPFAM" id="SSF58069">
    <property type="entry name" value="Virus ectodomain"/>
    <property type="match status" value="1"/>
</dbReference>
<keyword evidence="2" id="KW-0472">Membrane</keyword>
<sequence>MLLWKKLLLILLLTEVISIPPRQQPKYSNNRHMPWNYTWIVLTERQDVAWSISQISTAIWWPTSLHPDLCKLALGAGAPWGLEHQLELQVAPEDNMPHTQSQQTHNLFISTHRSAQPGCDNAIRRTLLQATDFYVCPGYHRGRTFHNKCGGKSDHYCASWGCETTGTTYWKPTSSWDYITVSRNFSPPSNYLHRNPLCKSSEPSTRGWCLPLDIKFTNHAKGKDWAHGFSWGLRLYQVGSDTGLTFTIKLLKEPVHASKPIPIGPNPILVPPLQSPSEPQSPTSASHVPTLLVSSPQNLVLTLINQTFLTLNATSPDLMDNCWLCYHSQPPFYEGIAIPGTFFPTNDSRHCRWQPGEWNGLSLSQVSGLGLCVTLITPPLQYAHLCNLTLAPDKNSQYLLPPNDAWWVCLDGLTPCLSTEAFSPMKSDFCILVQLVPRLVYYRSEEFFHLWDQSSDLSPTLVRQRREPISAITISVLLGLGAVGAGTGISSLVLSKSRYQELSATIDADVQRLQQGVDDLSDSLSSLAEVVLQNRRGLDLLFLQQGGLCAALKEECCFYVDKTGMVKESMKKVREGLEKRKKEREKDESWYQNWFSTSPWLTTLLPSILGPLVGLILLISFGPWALSRLTGFIKRQIDDLMAKPIQIHYHRLAIEDQQTQDKNIIPPQTLTTPISTQPKKGHFCPRT</sequence>
<dbReference type="Pfam" id="PF00429">
    <property type="entry name" value="TLV_coat"/>
    <property type="match status" value="1"/>
</dbReference>
<dbReference type="GeneTree" id="ENSGT00690000102286"/>
<evidence type="ECO:0000256" key="2">
    <source>
        <dbReference type="SAM" id="Phobius"/>
    </source>
</evidence>
<reference evidence="4" key="1">
    <citation type="submission" date="2024-01" db="EMBL/GenBank/DDBJ databases">
        <title>GRCr8: a new rat reference genome assembly contstructed from accurate long reads and long range scaffolding.</title>
        <authorList>
            <person name="Doris P.A."/>
            <person name="Kalbfleisch T."/>
            <person name="Li K."/>
            <person name="Howe K."/>
            <person name="Wood J."/>
        </authorList>
    </citation>
    <scope>NUCLEOTIDE SEQUENCE [LARGE SCALE GENOMIC DNA]</scope>
    <source>
        <strain evidence="4">Brown Norway</strain>
    </source>
</reference>
<keyword evidence="2" id="KW-0812">Transmembrane</keyword>
<proteinExistence type="predicted"/>
<dbReference type="PANTHER" id="PTHR10424">
    <property type="entry name" value="VIRAL ENVELOPE PROTEIN"/>
    <property type="match status" value="1"/>
</dbReference>
<protein>
    <submittedName>
        <fullName evidence="4">Uncharacterized protein</fullName>
    </submittedName>
</protein>
<dbReference type="CDD" id="cd09851">
    <property type="entry name" value="HTLV-1-like_HR1-HR2"/>
    <property type="match status" value="1"/>
</dbReference>
<evidence type="ECO:0000313" key="5">
    <source>
        <dbReference type="Proteomes" id="UP000002494"/>
    </source>
</evidence>
<keyword evidence="3" id="KW-0732">Signal</keyword>